<dbReference type="HOGENOM" id="CLU_2704314_0_0_1"/>
<keyword evidence="2" id="KW-1185">Reference proteome</keyword>
<accession>A0A0C2WSC5</accession>
<dbReference type="InParanoid" id="A0A0C2WSC5"/>
<evidence type="ECO:0000313" key="2">
    <source>
        <dbReference type="Proteomes" id="UP000054549"/>
    </source>
</evidence>
<dbReference type="EMBL" id="KN818248">
    <property type="protein sequence ID" value="KIL64567.1"/>
    <property type="molecule type" value="Genomic_DNA"/>
</dbReference>
<gene>
    <name evidence="1" type="ORF">M378DRAFT_579106</name>
</gene>
<name>A0A0C2WSC5_AMAMK</name>
<proteinExistence type="predicted"/>
<organism evidence="1 2">
    <name type="scientific">Amanita muscaria (strain Koide BX008)</name>
    <dbReference type="NCBI Taxonomy" id="946122"/>
    <lineage>
        <taxon>Eukaryota</taxon>
        <taxon>Fungi</taxon>
        <taxon>Dikarya</taxon>
        <taxon>Basidiomycota</taxon>
        <taxon>Agaricomycotina</taxon>
        <taxon>Agaricomycetes</taxon>
        <taxon>Agaricomycetidae</taxon>
        <taxon>Agaricales</taxon>
        <taxon>Pluteineae</taxon>
        <taxon>Amanitaceae</taxon>
        <taxon>Amanita</taxon>
    </lineage>
</organism>
<dbReference type="Proteomes" id="UP000054549">
    <property type="component" value="Unassembled WGS sequence"/>
</dbReference>
<evidence type="ECO:0000313" key="1">
    <source>
        <dbReference type="EMBL" id="KIL64567.1"/>
    </source>
</evidence>
<reference evidence="1 2" key="1">
    <citation type="submission" date="2014-04" db="EMBL/GenBank/DDBJ databases">
        <title>Evolutionary Origins and Diversification of the Mycorrhizal Mutualists.</title>
        <authorList>
            <consortium name="DOE Joint Genome Institute"/>
            <consortium name="Mycorrhizal Genomics Consortium"/>
            <person name="Kohler A."/>
            <person name="Kuo A."/>
            <person name="Nagy L.G."/>
            <person name="Floudas D."/>
            <person name="Copeland A."/>
            <person name="Barry K.W."/>
            <person name="Cichocki N."/>
            <person name="Veneault-Fourrey C."/>
            <person name="LaButti K."/>
            <person name="Lindquist E.A."/>
            <person name="Lipzen A."/>
            <person name="Lundell T."/>
            <person name="Morin E."/>
            <person name="Murat C."/>
            <person name="Riley R."/>
            <person name="Ohm R."/>
            <person name="Sun H."/>
            <person name="Tunlid A."/>
            <person name="Henrissat B."/>
            <person name="Grigoriev I.V."/>
            <person name="Hibbett D.S."/>
            <person name="Martin F."/>
        </authorList>
    </citation>
    <scope>NUCLEOTIDE SEQUENCE [LARGE SCALE GENOMIC DNA]</scope>
    <source>
        <strain evidence="1 2">Koide BX008</strain>
    </source>
</reference>
<dbReference type="AlphaFoldDB" id="A0A0C2WSC5"/>
<sequence length="73" mass="8232">MRRLTHSVTTRGQAAPVYAYSSPAGTGSPMDYFPISQIPINFQAHQIHHQSYGMSTLLFVNVKDIQVMMKSYK</sequence>
<protein>
    <submittedName>
        <fullName evidence="1">Uncharacterized protein</fullName>
    </submittedName>
</protein>